<dbReference type="EMBL" id="CP002547">
    <property type="protein sequence ID" value="ADY54976.1"/>
    <property type="molecule type" value="Genomic_DNA"/>
</dbReference>
<dbReference type="eggNOG" id="COG5581">
    <property type="taxonomic scope" value="Bacteria"/>
</dbReference>
<evidence type="ECO:0000313" key="3">
    <source>
        <dbReference type="EMBL" id="ADY54976.1"/>
    </source>
</evidence>
<dbReference type="Gene3D" id="2.40.10.220">
    <property type="entry name" value="predicted glycosyltransferase like domains"/>
    <property type="match status" value="1"/>
</dbReference>
<dbReference type="GO" id="GO:0035438">
    <property type="term" value="F:cyclic-di-GMP binding"/>
    <property type="evidence" value="ECO:0007669"/>
    <property type="project" value="InterPro"/>
</dbReference>
<gene>
    <name evidence="3" type="ordered locus">Sgly_0613</name>
</gene>
<dbReference type="Pfam" id="PF12945">
    <property type="entry name" value="PilZNR"/>
    <property type="match status" value="1"/>
</dbReference>
<dbReference type="KEGG" id="sgy:Sgly_0613"/>
<dbReference type="Proteomes" id="UP000007488">
    <property type="component" value="Chromosome"/>
</dbReference>
<keyword evidence="4" id="KW-1185">Reference proteome</keyword>
<organism evidence="3 4">
    <name type="scientific">Syntrophobotulus glycolicus (strain DSM 8271 / FlGlyR)</name>
    <dbReference type="NCBI Taxonomy" id="645991"/>
    <lineage>
        <taxon>Bacteria</taxon>
        <taxon>Bacillati</taxon>
        <taxon>Bacillota</taxon>
        <taxon>Clostridia</taxon>
        <taxon>Eubacteriales</taxon>
        <taxon>Desulfitobacteriaceae</taxon>
        <taxon>Syntrophobotulus</taxon>
    </lineage>
</organism>
<dbReference type="InterPro" id="IPR009926">
    <property type="entry name" value="T3SS_YcgR_PilZN"/>
</dbReference>
<dbReference type="Pfam" id="PF07238">
    <property type="entry name" value="PilZ"/>
    <property type="match status" value="1"/>
</dbReference>
<dbReference type="OrthoDB" id="3493at2"/>
<dbReference type="RefSeq" id="WP_013623847.1">
    <property type="nucleotide sequence ID" value="NC_015172.1"/>
</dbReference>
<protein>
    <submittedName>
        <fullName evidence="3">Type IV pilus assembly PilZ</fullName>
    </submittedName>
</protein>
<feature type="domain" description="PilZ" evidence="1">
    <location>
        <begin position="98"/>
        <end position="202"/>
    </location>
</feature>
<evidence type="ECO:0000259" key="2">
    <source>
        <dbReference type="Pfam" id="PF12945"/>
    </source>
</evidence>
<dbReference type="STRING" id="645991.Sgly_0613"/>
<reference evidence="4" key="2">
    <citation type="submission" date="2011-02" db="EMBL/GenBank/DDBJ databases">
        <title>The complete genome of Syntrophobotulus glycolicus DSM 8271.</title>
        <authorList>
            <person name="Lucas S."/>
            <person name="Copeland A."/>
            <person name="Lapidus A."/>
            <person name="Bruce D."/>
            <person name="Goodwin L."/>
            <person name="Pitluck S."/>
            <person name="Kyrpides N."/>
            <person name="Mavromatis K."/>
            <person name="Pagani I."/>
            <person name="Ivanova N."/>
            <person name="Mikhailova N."/>
            <person name="Chertkov O."/>
            <person name="Held B."/>
            <person name="Detter J.C."/>
            <person name="Tapia R."/>
            <person name="Han C."/>
            <person name="Land M."/>
            <person name="Hauser L."/>
            <person name="Markowitz V."/>
            <person name="Cheng J.-F."/>
            <person name="Hugenholtz P."/>
            <person name="Woyke T."/>
            <person name="Wu D."/>
            <person name="Spring S."/>
            <person name="Schroeder M."/>
            <person name="Brambilla E."/>
            <person name="Klenk H.-P."/>
            <person name="Eisen J.A."/>
        </authorList>
    </citation>
    <scope>NUCLEOTIDE SEQUENCE [LARGE SCALE GENOMIC DNA]</scope>
    <source>
        <strain evidence="4">DSM 8271 / FlGlyR</strain>
    </source>
</reference>
<name>F0SZW5_SYNGF</name>
<proteinExistence type="predicted"/>
<dbReference type="AlphaFoldDB" id="F0SZW5"/>
<dbReference type="InterPro" id="IPR009875">
    <property type="entry name" value="PilZ_domain"/>
</dbReference>
<accession>F0SZW5</accession>
<reference evidence="3 4" key="1">
    <citation type="journal article" date="2011" name="Stand. Genomic Sci.">
        <title>Complete genome sequence of Syntrophobotulus glycolicus type strain (FlGlyR).</title>
        <authorList>
            <person name="Han C."/>
            <person name="Mwirichia R."/>
            <person name="Chertkov O."/>
            <person name="Held B."/>
            <person name="Lapidus A."/>
            <person name="Nolan M."/>
            <person name="Lucas S."/>
            <person name="Hammon N."/>
            <person name="Deshpande S."/>
            <person name="Cheng J.F."/>
            <person name="Tapia R."/>
            <person name="Goodwin L."/>
            <person name="Pitluck S."/>
            <person name="Huntemann M."/>
            <person name="Liolios K."/>
            <person name="Ivanova N."/>
            <person name="Pagani I."/>
            <person name="Mavromatis K."/>
            <person name="Ovchinikova G."/>
            <person name="Pati A."/>
            <person name="Chen A."/>
            <person name="Palaniappan K."/>
            <person name="Land M."/>
            <person name="Hauser L."/>
            <person name="Brambilla E.M."/>
            <person name="Rohde M."/>
            <person name="Spring S."/>
            <person name="Sikorski J."/>
            <person name="Goker M."/>
            <person name="Woyke T."/>
            <person name="Bristow J."/>
            <person name="Eisen J.A."/>
            <person name="Markowitz V."/>
            <person name="Hugenholtz P."/>
            <person name="Kyrpides N.C."/>
            <person name="Klenk H.P."/>
            <person name="Detter J.C."/>
        </authorList>
    </citation>
    <scope>NUCLEOTIDE SEQUENCE [LARGE SCALE GENOMIC DNA]</scope>
    <source>
        <strain evidence="4">DSM 8271 / FlGlyR</strain>
    </source>
</reference>
<dbReference type="HOGENOM" id="CLU_086342_0_0_9"/>
<feature type="domain" description="Type III secretion system flagellar brake protein YcgR PilZN" evidence="2">
    <location>
        <begin position="10"/>
        <end position="91"/>
    </location>
</feature>
<evidence type="ECO:0000313" key="4">
    <source>
        <dbReference type="Proteomes" id="UP000007488"/>
    </source>
</evidence>
<evidence type="ECO:0000259" key="1">
    <source>
        <dbReference type="Pfam" id="PF07238"/>
    </source>
</evidence>
<sequence length="213" mass="24799">MLYEEKIYEGLSIELFVDNGPYQGRYRTKIEEVGKAILSIGVPFSDGQYLPLREGTKLEIEFVDHISAYHFRSILLRRFLAPVPTLMIEYPKSINKIQRRKHVRIPVVSSITYQIIGKEGLSEENTGYLIDLSGGGLKFVSEEKLEMNDLLLAKIKTYHEELDLPVKVVRLIEEESKKYKISVEYQEISEKTRDKIIAYIFEVQRELRRKGLI</sequence>